<proteinExistence type="predicted"/>
<name>A0ACC0C068_CATRO</name>
<sequence length="358" mass="39771">MAEEINKEMVEHEIVTKDSKENLNSNGVHEENQQGKQMEGKNKDDMKPWEQHAAVISIPRFDYKAPPSLIQHSHSGFLITCPIKREKSATKEAMSIFEKFIRETITVDKETSESLDAITLSKRRRICQHLEGDLVTSLKNEENCCSVPVGSGTSAESSAALSLVKLTGSGLLLLVFRRDMDPKVVDILSNIFQSLGSRSLKPPQWCHRIFPIQSTCSLDEKELQTVVSRLVKQFVNDKQNKISQPAKFAVGYNRRGIEENEMKDDKRSNGSDVPVMLDRSKCFEVVAAAVKDAVADSVVDLKCPEFAVLLEVLPVSGIPENKVVVAVSVLPQKLVSTKPRLCVRALISDAKKSGKRSL</sequence>
<evidence type="ECO:0000313" key="2">
    <source>
        <dbReference type="Proteomes" id="UP001060085"/>
    </source>
</evidence>
<reference evidence="2" key="1">
    <citation type="journal article" date="2023" name="Nat. Plants">
        <title>Single-cell RNA sequencing provides a high-resolution roadmap for understanding the multicellular compartmentation of specialized metabolism.</title>
        <authorList>
            <person name="Sun S."/>
            <person name="Shen X."/>
            <person name="Li Y."/>
            <person name="Li Y."/>
            <person name="Wang S."/>
            <person name="Li R."/>
            <person name="Zhang H."/>
            <person name="Shen G."/>
            <person name="Guo B."/>
            <person name="Wei J."/>
            <person name="Xu J."/>
            <person name="St-Pierre B."/>
            <person name="Chen S."/>
            <person name="Sun C."/>
        </authorList>
    </citation>
    <scope>NUCLEOTIDE SEQUENCE [LARGE SCALE GENOMIC DNA]</scope>
</reference>
<organism evidence="1 2">
    <name type="scientific">Catharanthus roseus</name>
    <name type="common">Madagascar periwinkle</name>
    <name type="synonym">Vinca rosea</name>
    <dbReference type="NCBI Taxonomy" id="4058"/>
    <lineage>
        <taxon>Eukaryota</taxon>
        <taxon>Viridiplantae</taxon>
        <taxon>Streptophyta</taxon>
        <taxon>Embryophyta</taxon>
        <taxon>Tracheophyta</taxon>
        <taxon>Spermatophyta</taxon>
        <taxon>Magnoliopsida</taxon>
        <taxon>eudicotyledons</taxon>
        <taxon>Gunneridae</taxon>
        <taxon>Pentapetalae</taxon>
        <taxon>asterids</taxon>
        <taxon>lamiids</taxon>
        <taxon>Gentianales</taxon>
        <taxon>Apocynaceae</taxon>
        <taxon>Rauvolfioideae</taxon>
        <taxon>Vinceae</taxon>
        <taxon>Catharanthinae</taxon>
        <taxon>Catharanthus</taxon>
    </lineage>
</organism>
<accession>A0ACC0C068</accession>
<evidence type="ECO:0000313" key="1">
    <source>
        <dbReference type="EMBL" id="KAI5678276.1"/>
    </source>
</evidence>
<dbReference type="EMBL" id="CM044702">
    <property type="protein sequence ID" value="KAI5678276.1"/>
    <property type="molecule type" value="Genomic_DNA"/>
</dbReference>
<comment type="caution">
    <text evidence="1">The sequence shown here is derived from an EMBL/GenBank/DDBJ whole genome shotgun (WGS) entry which is preliminary data.</text>
</comment>
<keyword evidence="2" id="KW-1185">Reference proteome</keyword>
<dbReference type="Proteomes" id="UP001060085">
    <property type="component" value="Linkage Group LG02"/>
</dbReference>
<protein>
    <submittedName>
        <fullName evidence="1">Uncharacterized protein</fullName>
    </submittedName>
</protein>
<gene>
    <name evidence="1" type="ORF">M9H77_09226</name>
</gene>